<keyword evidence="1" id="KW-0472">Membrane</keyword>
<reference evidence="2" key="1">
    <citation type="journal article" date="2014" name="Front. Microbiol.">
        <title>High frequency of phylogenetically diverse reductive dehalogenase-homologous genes in deep subseafloor sedimentary metagenomes.</title>
        <authorList>
            <person name="Kawai M."/>
            <person name="Futagami T."/>
            <person name="Toyoda A."/>
            <person name="Takaki Y."/>
            <person name="Nishi S."/>
            <person name="Hori S."/>
            <person name="Arai W."/>
            <person name="Tsubouchi T."/>
            <person name="Morono Y."/>
            <person name="Uchiyama I."/>
            <person name="Ito T."/>
            <person name="Fujiyama A."/>
            <person name="Inagaki F."/>
            <person name="Takami H."/>
        </authorList>
    </citation>
    <scope>NUCLEOTIDE SEQUENCE</scope>
    <source>
        <strain evidence="2">Expedition CK06-06</strain>
    </source>
</reference>
<gene>
    <name evidence="2" type="ORF">S01H4_06544</name>
</gene>
<evidence type="ECO:0000313" key="2">
    <source>
        <dbReference type="EMBL" id="GAG55569.1"/>
    </source>
</evidence>
<keyword evidence="1" id="KW-1133">Transmembrane helix</keyword>
<name>X0YHS3_9ZZZZ</name>
<organism evidence="2">
    <name type="scientific">marine sediment metagenome</name>
    <dbReference type="NCBI Taxonomy" id="412755"/>
    <lineage>
        <taxon>unclassified sequences</taxon>
        <taxon>metagenomes</taxon>
        <taxon>ecological metagenomes</taxon>
    </lineage>
</organism>
<feature type="transmembrane region" description="Helical" evidence="1">
    <location>
        <begin position="119"/>
        <end position="139"/>
    </location>
</feature>
<comment type="caution">
    <text evidence="2">The sequence shown here is derived from an EMBL/GenBank/DDBJ whole genome shotgun (WGS) entry which is preliminary data.</text>
</comment>
<keyword evidence="1" id="KW-0812">Transmembrane</keyword>
<dbReference type="AlphaFoldDB" id="X0YHS3"/>
<accession>X0YHS3</accession>
<proteinExistence type="predicted"/>
<protein>
    <submittedName>
        <fullName evidence="2">Uncharacterized protein</fullName>
    </submittedName>
</protein>
<dbReference type="EMBL" id="BART01002035">
    <property type="protein sequence ID" value="GAG55569.1"/>
    <property type="molecule type" value="Genomic_DNA"/>
</dbReference>
<sequence>MEDFKQGIHPYPFYVASYQNQSVYGPGYKLLLFKDTDNETSYLWDGAGWTLTKILSANIGYASGKSIIANVPSGAYIIPDNVSYFAWAVHENYGGERVTYIDVAPNEYSLWSVPQSETIPSYNIFIVVGLLFGISMFIVRKHIKRK</sequence>
<evidence type="ECO:0000256" key="1">
    <source>
        <dbReference type="SAM" id="Phobius"/>
    </source>
</evidence>